<dbReference type="RefSeq" id="WP_091989430.1">
    <property type="nucleotide sequence ID" value="NZ_FOLO01000050.1"/>
</dbReference>
<dbReference type="OrthoDB" id="9848059at2"/>
<name>A0A1I1RNV6_9GAMM</name>
<proteinExistence type="predicted"/>
<sequence>MKNDTFSIISRFHISSMSLALFVVLNLGISLLYSILLQQKELNIHSWMIVTLCIAFIWFVIFSKDWLSYYKLYKNENQLINDERFKSHSYRASKVSFVALIMSNFLLLFIDLLLFPLSGAFISIFSLFFGVSIYLLVHIRLELGA</sequence>
<feature type="transmembrane region" description="Helical" evidence="1">
    <location>
        <begin position="42"/>
        <end position="62"/>
    </location>
</feature>
<dbReference type="STRING" id="1123010.SAMN02745724_04242"/>
<evidence type="ECO:0000313" key="3">
    <source>
        <dbReference type="Proteomes" id="UP000198862"/>
    </source>
</evidence>
<feature type="transmembrane region" description="Helical" evidence="1">
    <location>
        <begin position="95"/>
        <end position="114"/>
    </location>
</feature>
<gene>
    <name evidence="2" type="ORF">SAMN02745724_04242</name>
</gene>
<dbReference type="EMBL" id="FOLO01000050">
    <property type="protein sequence ID" value="SFD33928.1"/>
    <property type="molecule type" value="Genomic_DNA"/>
</dbReference>
<reference evidence="2 3" key="1">
    <citation type="submission" date="2016-10" db="EMBL/GenBank/DDBJ databases">
        <authorList>
            <person name="de Groot N.N."/>
        </authorList>
    </citation>
    <scope>NUCLEOTIDE SEQUENCE [LARGE SCALE GENOMIC DNA]</scope>
    <source>
        <strain evidence="2 3">DSM 6059</strain>
    </source>
</reference>
<dbReference type="AlphaFoldDB" id="A0A1I1RNV6"/>
<keyword evidence="1" id="KW-1133">Transmembrane helix</keyword>
<protein>
    <submittedName>
        <fullName evidence="2">Uncharacterized protein</fullName>
    </submittedName>
</protein>
<evidence type="ECO:0000256" key="1">
    <source>
        <dbReference type="SAM" id="Phobius"/>
    </source>
</evidence>
<organism evidence="2 3">
    <name type="scientific">Pseudoalteromonas denitrificans DSM 6059</name>
    <dbReference type="NCBI Taxonomy" id="1123010"/>
    <lineage>
        <taxon>Bacteria</taxon>
        <taxon>Pseudomonadati</taxon>
        <taxon>Pseudomonadota</taxon>
        <taxon>Gammaproteobacteria</taxon>
        <taxon>Alteromonadales</taxon>
        <taxon>Pseudoalteromonadaceae</taxon>
        <taxon>Pseudoalteromonas</taxon>
    </lineage>
</organism>
<feature type="transmembrane region" description="Helical" evidence="1">
    <location>
        <begin position="12"/>
        <end position="36"/>
    </location>
</feature>
<accession>A0A1I1RNV6</accession>
<keyword evidence="1" id="KW-0812">Transmembrane</keyword>
<keyword evidence="3" id="KW-1185">Reference proteome</keyword>
<dbReference type="Proteomes" id="UP000198862">
    <property type="component" value="Unassembled WGS sequence"/>
</dbReference>
<feature type="transmembrane region" description="Helical" evidence="1">
    <location>
        <begin position="120"/>
        <end position="137"/>
    </location>
</feature>
<evidence type="ECO:0000313" key="2">
    <source>
        <dbReference type="EMBL" id="SFD33928.1"/>
    </source>
</evidence>
<keyword evidence="1" id="KW-0472">Membrane</keyword>